<dbReference type="EMBL" id="CP009808">
    <property type="protein sequence ID" value="ATZ48915.1"/>
    <property type="molecule type" value="Genomic_DNA"/>
</dbReference>
<feature type="region of interest" description="Disordered" evidence="1">
    <location>
        <begin position="128"/>
        <end position="164"/>
    </location>
</feature>
<reference evidence="2 3" key="1">
    <citation type="journal article" date="2011" name="PLoS Genet.">
        <title>Genomic analysis of the necrotrophic fungal pathogens Sclerotinia sclerotiorum and Botrytis cinerea.</title>
        <authorList>
            <person name="Amselem J."/>
            <person name="Cuomo C.A."/>
            <person name="van Kan J.A."/>
            <person name="Viaud M."/>
            <person name="Benito E.P."/>
            <person name="Couloux A."/>
            <person name="Coutinho P.M."/>
            <person name="de Vries R.P."/>
            <person name="Dyer P.S."/>
            <person name="Fillinger S."/>
            <person name="Fournier E."/>
            <person name="Gout L."/>
            <person name="Hahn M."/>
            <person name="Kohn L."/>
            <person name="Lapalu N."/>
            <person name="Plummer K.M."/>
            <person name="Pradier J.M."/>
            <person name="Quevillon E."/>
            <person name="Sharon A."/>
            <person name="Simon A."/>
            <person name="ten Have A."/>
            <person name="Tudzynski B."/>
            <person name="Tudzynski P."/>
            <person name="Wincker P."/>
            <person name="Andrew M."/>
            <person name="Anthouard V."/>
            <person name="Beever R.E."/>
            <person name="Beffa R."/>
            <person name="Benoit I."/>
            <person name="Bouzid O."/>
            <person name="Brault B."/>
            <person name="Chen Z."/>
            <person name="Choquer M."/>
            <person name="Collemare J."/>
            <person name="Cotton P."/>
            <person name="Danchin E.G."/>
            <person name="Da Silva C."/>
            <person name="Gautier A."/>
            <person name="Giraud C."/>
            <person name="Giraud T."/>
            <person name="Gonzalez C."/>
            <person name="Grossetete S."/>
            <person name="Guldener U."/>
            <person name="Henrissat B."/>
            <person name="Howlett B.J."/>
            <person name="Kodira C."/>
            <person name="Kretschmer M."/>
            <person name="Lappartient A."/>
            <person name="Leroch M."/>
            <person name="Levis C."/>
            <person name="Mauceli E."/>
            <person name="Neuveglise C."/>
            <person name="Oeser B."/>
            <person name="Pearson M."/>
            <person name="Poulain J."/>
            <person name="Poussereau N."/>
            <person name="Quesneville H."/>
            <person name="Rascle C."/>
            <person name="Schumacher J."/>
            <person name="Segurens B."/>
            <person name="Sexton A."/>
            <person name="Silva E."/>
            <person name="Sirven C."/>
            <person name="Soanes D.M."/>
            <person name="Talbot N.J."/>
            <person name="Templeton M."/>
            <person name="Yandava C."/>
            <person name="Yarden O."/>
            <person name="Zeng Q."/>
            <person name="Rollins J.A."/>
            <person name="Lebrun M.H."/>
            <person name="Dickman M."/>
        </authorList>
    </citation>
    <scope>NUCLEOTIDE SEQUENCE [LARGE SCALE GENOMIC DNA]</scope>
    <source>
        <strain evidence="2 3">B05.10</strain>
    </source>
</reference>
<dbReference type="AlphaFoldDB" id="A0A384JE79"/>
<protein>
    <submittedName>
        <fullName evidence="2">Uncharacterized protein</fullName>
    </submittedName>
</protein>
<accession>A0A384JE79</accession>
<sequence length="164" mass="18760">MFKKTVRLFEFIHPYKIQLQANQERNVKSFKFIQSLEKINQFAMPPRKFNLNGKTLTAPLAAATMALLLFTYTRTSIRAAKQNAQKHREADGGQIDWANESLRRHGQLDAPVEQTTVKQLLGTAKDNLEELRRKGNAPERHEVERKLRERAAKGREGGFAGKSE</sequence>
<dbReference type="VEuPathDB" id="FungiDB:Bcin04g01260"/>
<dbReference type="Proteomes" id="UP000001798">
    <property type="component" value="Chromosome 4"/>
</dbReference>
<dbReference type="OrthoDB" id="5304367at2759"/>
<reference evidence="2 3" key="2">
    <citation type="journal article" date="2012" name="Eukaryot. Cell">
        <title>Genome update of Botrytis cinerea strains B05.10 and T4.</title>
        <authorList>
            <person name="Staats M."/>
            <person name="van Kan J.A."/>
        </authorList>
    </citation>
    <scope>NUCLEOTIDE SEQUENCE [LARGE SCALE GENOMIC DNA]</scope>
    <source>
        <strain evidence="2 3">B05.10</strain>
    </source>
</reference>
<gene>
    <name evidence="2" type="ORF">BCIN_04g01260</name>
</gene>
<keyword evidence="3" id="KW-1185">Reference proteome</keyword>
<evidence type="ECO:0000313" key="2">
    <source>
        <dbReference type="EMBL" id="ATZ48915.1"/>
    </source>
</evidence>
<organism evidence="2 3">
    <name type="scientific">Botryotinia fuckeliana (strain B05.10)</name>
    <name type="common">Noble rot fungus</name>
    <name type="synonym">Botrytis cinerea</name>
    <dbReference type="NCBI Taxonomy" id="332648"/>
    <lineage>
        <taxon>Eukaryota</taxon>
        <taxon>Fungi</taxon>
        <taxon>Dikarya</taxon>
        <taxon>Ascomycota</taxon>
        <taxon>Pezizomycotina</taxon>
        <taxon>Leotiomycetes</taxon>
        <taxon>Helotiales</taxon>
        <taxon>Sclerotiniaceae</taxon>
        <taxon>Botrytis</taxon>
    </lineage>
</organism>
<dbReference type="GeneID" id="5431414"/>
<name>A0A384JE79_BOTFB</name>
<dbReference type="RefSeq" id="XP_001550913.2">
    <property type="nucleotide sequence ID" value="XM_001550863.2"/>
</dbReference>
<evidence type="ECO:0000313" key="3">
    <source>
        <dbReference type="Proteomes" id="UP000001798"/>
    </source>
</evidence>
<proteinExistence type="predicted"/>
<dbReference type="KEGG" id="bfu:BCIN_04g01260"/>
<reference evidence="2 3" key="3">
    <citation type="journal article" date="2017" name="Mol. Plant Pathol.">
        <title>A gapless genome sequence of the fungus Botrytis cinerea.</title>
        <authorList>
            <person name="Van Kan J.A."/>
            <person name="Stassen J.H."/>
            <person name="Mosbach A."/>
            <person name="Van Der Lee T.A."/>
            <person name="Faino L."/>
            <person name="Farmer A.D."/>
            <person name="Papasotiriou D.G."/>
            <person name="Zhou S."/>
            <person name="Seidl M.F."/>
            <person name="Cottam E."/>
            <person name="Edel D."/>
            <person name="Hahn M."/>
            <person name="Schwartz D.C."/>
            <person name="Dietrich R.A."/>
            <person name="Widdison S."/>
            <person name="Scalliet G."/>
        </authorList>
    </citation>
    <scope>NUCLEOTIDE SEQUENCE [LARGE SCALE GENOMIC DNA]</scope>
    <source>
        <strain evidence="2 3">B05.10</strain>
    </source>
</reference>
<feature type="compositionally biased region" description="Basic and acidic residues" evidence="1">
    <location>
        <begin position="128"/>
        <end position="156"/>
    </location>
</feature>
<evidence type="ECO:0000256" key="1">
    <source>
        <dbReference type="SAM" id="MobiDB-lite"/>
    </source>
</evidence>